<dbReference type="HOGENOM" id="CLU_1715209_0_0_1"/>
<keyword evidence="3" id="KW-1185">Reference proteome</keyword>
<dbReference type="SUPFAM" id="SSF100950">
    <property type="entry name" value="NagB/RpiA/CoA transferase-like"/>
    <property type="match status" value="1"/>
</dbReference>
<dbReference type="OrthoDB" id="432544at2759"/>
<dbReference type="InterPro" id="IPR039104">
    <property type="entry name" value="6PGL"/>
</dbReference>
<dbReference type="PANTHER" id="PTHR11054">
    <property type="entry name" value="6-PHOSPHOGLUCONOLACTONASE"/>
    <property type="match status" value="1"/>
</dbReference>
<reference evidence="2 3" key="1">
    <citation type="journal article" date="2007" name="Nature">
        <title>Evolution of genes and genomes on the Drosophila phylogeny.</title>
        <authorList>
            <consortium name="Drosophila 12 Genomes Consortium"/>
            <person name="Clark A.G."/>
            <person name="Eisen M.B."/>
            <person name="Smith D.R."/>
            <person name="Bergman C.M."/>
            <person name="Oliver B."/>
            <person name="Markow T.A."/>
            <person name="Kaufman T.C."/>
            <person name="Kellis M."/>
            <person name="Gelbart W."/>
            <person name="Iyer V.N."/>
            <person name="Pollard D.A."/>
            <person name="Sackton T.B."/>
            <person name="Larracuente A.M."/>
            <person name="Singh N.D."/>
            <person name="Abad J.P."/>
            <person name="Abt D.N."/>
            <person name="Adryan B."/>
            <person name="Aguade M."/>
            <person name="Akashi H."/>
            <person name="Anderson W.W."/>
            <person name="Aquadro C.F."/>
            <person name="Ardell D.H."/>
            <person name="Arguello R."/>
            <person name="Artieri C.G."/>
            <person name="Barbash D.A."/>
            <person name="Barker D."/>
            <person name="Barsanti P."/>
            <person name="Batterham P."/>
            <person name="Batzoglou S."/>
            <person name="Begun D."/>
            <person name="Bhutkar A."/>
            <person name="Blanco E."/>
            <person name="Bosak S.A."/>
            <person name="Bradley R.K."/>
            <person name="Brand A.D."/>
            <person name="Brent M.R."/>
            <person name="Brooks A.N."/>
            <person name="Brown R.H."/>
            <person name="Butlin R.K."/>
            <person name="Caggese C."/>
            <person name="Calvi B.R."/>
            <person name="Bernardo de Carvalho A."/>
            <person name="Caspi A."/>
            <person name="Castrezana S."/>
            <person name="Celniker S.E."/>
            <person name="Chang J.L."/>
            <person name="Chapple C."/>
            <person name="Chatterji S."/>
            <person name="Chinwalla A."/>
            <person name="Civetta A."/>
            <person name="Clifton S.W."/>
            <person name="Comeron J.M."/>
            <person name="Costello J.C."/>
            <person name="Coyne J.A."/>
            <person name="Daub J."/>
            <person name="David R.G."/>
            <person name="Delcher A.L."/>
            <person name="Delehaunty K."/>
            <person name="Do C.B."/>
            <person name="Ebling H."/>
            <person name="Edwards K."/>
            <person name="Eickbush T."/>
            <person name="Evans J.D."/>
            <person name="Filipski A."/>
            <person name="Findeiss S."/>
            <person name="Freyhult E."/>
            <person name="Fulton L."/>
            <person name="Fulton R."/>
            <person name="Garcia A.C."/>
            <person name="Gardiner A."/>
            <person name="Garfield D.A."/>
            <person name="Garvin B.E."/>
            <person name="Gibson G."/>
            <person name="Gilbert D."/>
            <person name="Gnerre S."/>
            <person name="Godfrey J."/>
            <person name="Good R."/>
            <person name="Gotea V."/>
            <person name="Gravely B."/>
            <person name="Greenberg A.J."/>
            <person name="Griffiths-Jones S."/>
            <person name="Gross S."/>
            <person name="Guigo R."/>
            <person name="Gustafson E.A."/>
            <person name="Haerty W."/>
            <person name="Hahn M.W."/>
            <person name="Halligan D.L."/>
            <person name="Halpern A.L."/>
            <person name="Halter G.M."/>
            <person name="Han M.V."/>
            <person name="Heger A."/>
            <person name="Hillier L."/>
            <person name="Hinrichs A.S."/>
            <person name="Holmes I."/>
            <person name="Hoskins R.A."/>
            <person name="Hubisz M.J."/>
            <person name="Hultmark D."/>
            <person name="Huntley M.A."/>
            <person name="Jaffe D.B."/>
            <person name="Jagadeeshan S."/>
            <person name="Jeck W.R."/>
            <person name="Johnson J."/>
            <person name="Jones C.D."/>
            <person name="Jordan W.C."/>
            <person name="Karpen G.H."/>
            <person name="Kataoka E."/>
            <person name="Keightley P.D."/>
            <person name="Kheradpour P."/>
            <person name="Kirkness E.F."/>
            <person name="Koerich L.B."/>
            <person name="Kristiansen K."/>
            <person name="Kudrna D."/>
            <person name="Kulathinal R.J."/>
            <person name="Kumar S."/>
            <person name="Kwok R."/>
            <person name="Lander E."/>
            <person name="Langley C.H."/>
            <person name="Lapoint R."/>
            <person name="Lazzaro B.P."/>
            <person name="Lee S.J."/>
            <person name="Levesque L."/>
            <person name="Li R."/>
            <person name="Lin C.F."/>
            <person name="Lin M.F."/>
            <person name="Lindblad-Toh K."/>
            <person name="Llopart A."/>
            <person name="Long M."/>
            <person name="Low L."/>
            <person name="Lozovsky E."/>
            <person name="Lu J."/>
            <person name="Luo M."/>
            <person name="Machado C.A."/>
            <person name="Makalowski W."/>
            <person name="Marzo M."/>
            <person name="Matsuda M."/>
            <person name="Matzkin L."/>
            <person name="McAllister B."/>
            <person name="McBride C.S."/>
            <person name="McKernan B."/>
            <person name="McKernan K."/>
            <person name="Mendez-Lago M."/>
            <person name="Minx P."/>
            <person name="Mollenhauer M.U."/>
            <person name="Montooth K."/>
            <person name="Mount S.M."/>
            <person name="Mu X."/>
            <person name="Myers E."/>
            <person name="Negre B."/>
            <person name="Newfeld S."/>
            <person name="Nielsen R."/>
            <person name="Noor M.A."/>
            <person name="O'Grady P."/>
            <person name="Pachter L."/>
            <person name="Papaceit M."/>
            <person name="Parisi M.J."/>
            <person name="Parisi M."/>
            <person name="Parts L."/>
            <person name="Pedersen J.S."/>
            <person name="Pesole G."/>
            <person name="Phillippy A.M."/>
            <person name="Ponting C.P."/>
            <person name="Pop M."/>
            <person name="Porcelli D."/>
            <person name="Powell J.R."/>
            <person name="Prohaska S."/>
            <person name="Pruitt K."/>
            <person name="Puig M."/>
            <person name="Quesneville H."/>
            <person name="Ram K.R."/>
            <person name="Rand D."/>
            <person name="Rasmussen M.D."/>
            <person name="Reed L.K."/>
            <person name="Reenan R."/>
            <person name="Reily A."/>
            <person name="Remington K.A."/>
            <person name="Rieger T.T."/>
            <person name="Ritchie M.G."/>
            <person name="Robin C."/>
            <person name="Rogers Y.H."/>
            <person name="Rohde C."/>
            <person name="Rozas J."/>
            <person name="Rubenfield M.J."/>
            <person name="Ruiz A."/>
            <person name="Russo S."/>
            <person name="Salzberg S.L."/>
            <person name="Sanchez-Gracia A."/>
            <person name="Saranga D.J."/>
            <person name="Sato H."/>
            <person name="Schaeffer S.W."/>
            <person name="Schatz M.C."/>
            <person name="Schlenke T."/>
            <person name="Schwartz R."/>
            <person name="Segarra C."/>
            <person name="Singh R.S."/>
            <person name="Sirot L."/>
            <person name="Sirota M."/>
            <person name="Sisneros N.B."/>
            <person name="Smith C.D."/>
            <person name="Smith T.F."/>
            <person name="Spieth J."/>
            <person name="Stage D.E."/>
            <person name="Stark A."/>
            <person name="Stephan W."/>
            <person name="Strausberg R.L."/>
            <person name="Strempel S."/>
            <person name="Sturgill D."/>
            <person name="Sutton G."/>
            <person name="Sutton G.G."/>
            <person name="Tao W."/>
            <person name="Teichmann S."/>
            <person name="Tobari Y.N."/>
            <person name="Tomimura Y."/>
            <person name="Tsolas J.M."/>
            <person name="Valente V.L."/>
            <person name="Venter E."/>
            <person name="Venter J.C."/>
            <person name="Vicario S."/>
            <person name="Vieira F.G."/>
            <person name="Vilella A.J."/>
            <person name="Villasante A."/>
            <person name="Walenz B."/>
            <person name="Wang J."/>
            <person name="Wasserman M."/>
            <person name="Watts T."/>
            <person name="Wilson D."/>
            <person name="Wilson R.K."/>
            <person name="Wing R.A."/>
            <person name="Wolfner M.F."/>
            <person name="Wong A."/>
            <person name="Wong G.K."/>
            <person name="Wu C.I."/>
            <person name="Wu G."/>
            <person name="Yamamoto D."/>
            <person name="Yang H.P."/>
            <person name="Yang S.P."/>
            <person name="Yorke J.A."/>
            <person name="Yoshida K."/>
            <person name="Zdobnov E."/>
            <person name="Zhang P."/>
            <person name="Zhang Y."/>
            <person name="Zimin A.V."/>
            <person name="Baldwin J."/>
            <person name="Abdouelleil A."/>
            <person name="Abdulkadir J."/>
            <person name="Abebe A."/>
            <person name="Abera B."/>
            <person name="Abreu J."/>
            <person name="Acer S.C."/>
            <person name="Aftuck L."/>
            <person name="Alexander A."/>
            <person name="An P."/>
            <person name="Anderson E."/>
            <person name="Anderson S."/>
            <person name="Arachi H."/>
            <person name="Azer M."/>
            <person name="Bachantsang P."/>
            <person name="Barry A."/>
            <person name="Bayul T."/>
            <person name="Berlin A."/>
            <person name="Bessette D."/>
            <person name="Bloom T."/>
            <person name="Blye J."/>
            <person name="Boguslavskiy L."/>
            <person name="Bonnet C."/>
            <person name="Boukhgalter B."/>
            <person name="Bourzgui I."/>
            <person name="Brown A."/>
            <person name="Cahill P."/>
            <person name="Channer S."/>
            <person name="Cheshatsang Y."/>
            <person name="Chuda L."/>
            <person name="Citroen M."/>
            <person name="Collymore A."/>
            <person name="Cooke P."/>
            <person name="Costello M."/>
            <person name="D'Aco K."/>
            <person name="Daza R."/>
            <person name="De Haan G."/>
            <person name="DeGray S."/>
            <person name="DeMaso C."/>
            <person name="Dhargay N."/>
            <person name="Dooley K."/>
            <person name="Dooley E."/>
            <person name="Doricent M."/>
            <person name="Dorje P."/>
            <person name="Dorjee K."/>
            <person name="Dupes A."/>
            <person name="Elong R."/>
            <person name="Falk J."/>
            <person name="Farina A."/>
            <person name="Faro S."/>
            <person name="Ferguson D."/>
            <person name="Fisher S."/>
            <person name="Foley C.D."/>
            <person name="Franke A."/>
            <person name="Friedrich D."/>
            <person name="Gadbois L."/>
            <person name="Gearin G."/>
            <person name="Gearin C.R."/>
            <person name="Giannoukos G."/>
            <person name="Goode T."/>
            <person name="Graham J."/>
            <person name="Grandbois E."/>
            <person name="Grewal S."/>
            <person name="Gyaltsen K."/>
            <person name="Hafez N."/>
            <person name="Hagos B."/>
            <person name="Hall J."/>
            <person name="Henson C."/>
            <person name="Hollinger A."/>
            <person name="Honan T."/>
            <person name="Huard M.D."/>
            <person name="Hughes L."/>
            <person name="Hurhula B."/>
            <person name="Husby M.E."/>
            <person name="Kamat A."/>
            <person name="Kanga B."/>
            <person name="Kashin S."/>
            <person name="Khazanovich D."/>
            <person name="Kisner P."/>
            <person name="Lance K."/>
            <person name="Lara M."/>
            <person name="Lee W."/>
            <person name="Lennon N."/>
            <person name="Letendre F."/>
            <person name="LeVine R."/>
            <person name="Lipovsky A."/>
            <person name="Liu X."/>
            <person name="Liu J."/>
            <person name="Liu S."/>
            <person name="Lokyitsang T."/>
            <person name="Lokyitsang Y."/>
            <person name="Lubonja R."/>
            <person name="Lui A."/>
            <person name="MacDonald P."/>
            <person name="Magnisalis V."/>
            <person name="Maru K."/>
            <person name="Matthews C."/>
            <person name="McCusker W."/>
            <person name="McDonough S."/>
            <person name="Mehta T."/>
            <person name="Meldrim J."/>
            <person name="Meneus L."/>
            <person name="Mihai O."/>
            <person name="Mihalev A."/>
            <person name="Mihova T."/>
            <person name="Mittelman R."/>
            <person name="Mlenga V."/>
            <person name="Montmayeur A."/>
            <person name="Mulrain L."/>
            <person name="Navidi A."/>
            <person name="Naylor J."/>
            <person name="Negash T."/>
            <person name="Nguyen T."/>
            <person name="Nguyen N."/>
            <person name="Nicol R."/>
            <person name="Norbu C."/>
            <person name="Norbu N."/>
            <person name="Novod N."/>
            <person name="O'Neill B."/>
            <person name="Osman S."/>
            <person name="Markiewicz E."/>
            <person name="Oyono O.L."/>
            <person name="Patti C."/>
            <person name="Phunkhang P."/>
            <person name="Pierre F."/>
            <person name="Priest M."/>
            <person name="Raghuraman S."/>
            <person name="Rege F."/>
            <person name="Reyes R."/>
            <person name="Rise C."/>
            <person name="Rogov P."/>
            <person name="Ross K."/>
            <person name="Ryan E."/>
            <person name="Settipalli S."/>
            <person name="Shea T."/>
            <person name="Sherpa N."/>
            <person name="Shi L."/>
            <person name="Shih D."/>
            <person name="Sparrow T."/>
            <person name="Spaulding J."/>
            <person name="Stalker J."/>
            <person name="Stange-Thomann N."/>
            <person name="Stavropoulos S."/>
            <person name="Stone C."/>
            <person name="Strader C."/>
            <person name="Tesfaye S."/>
            <person name="Thomson T."/>
            <person name="Thoulutsang Y."/>
            <person name="Thoulutsang D."/>
            <person name="Topham K."/>
            <person name="Topping I."/>
            <person name="Tsamla T."/>
            <person name="Vassiliev H."/>
            <person name="Vo A."/>
            <person name="Wangchuk T."/>
            <person name="Wangdi T."/>
            <person name="Weiand M."/>
            <person name="Wilkinson J."/>
            <person name="Wilson A."/>
            <person name="Yadav S."/>
            <person name="Young G."/>
            <person name="Yu Q."/>
            <person name="Zembek L."/>
            <person name="Zhong D."/>
            <person name="Zimmer A."/>
            <person name="Zwirko Z."/>
            <person name="Jaffe D.B."/>
            <person name="Alvarez P."/>
            <person name="Brockman W."/>
            <person name="Butler J."/>
            <person name="Chin C."/>
            <person name="Gnerre S."/>
            <person name="Grabherr M."/>
            <person name="Kleber M."/>
            <person name="Mauceli E."/>
            <person name="MacCallum I."/>
        </authorList>
    </citation>
    <scope>NUCLEOTIDE SEQUENCE [LARGE SCALE GENOMIC DNA]</scope>
    <source>
        <strain evidence="3">white501</strain>
    </source>
</reference>
<evidence type="ECO:0000313" key="3">
    <source>
        <dbReference type="Proteomes" id="UP000000304"/>
    </source>
</evidence>
<evidence type="ECO:0000313" key="2">
    <source>
        <dbReference type="EMBL" id="EDX16544.1"/>
    </source>
</evidence>
<dbReference type="PANTHER" id="PTHR11054:SF0">
    <property type="entry name" value="6-PHOSPHOGLUCONOLACTONASE"/>
    <property type="match status" value="1"/>
</dbReference>
<dbReference type="SMR" id="B4NU97"/>
<dbReference type="Proteomes" id="UP000000304">
    <property type="component" value="Unassembled WGS sequence"/>
</dbReference>
<dbReference type="AlphaFoldDB" id="B4NU97"/>
<dbReference type="GO" id="GO:0009051">
    <property type="term" value="P:pentose-phosphate shunt, oxidative branch"/>
    <property type="evidence" value="ECO:0007669"/>
    <property type="project" value="EnsemblMetazoa"/>
</dbReference>
<gene>
    <name evidence="2" type="primary">Dsim\GD24783</name>
    <name evidence="2" type="ORF">Dsim_GD24783</name>
</gene>
<dbReference type="InterPro" id="IPR037171">
    <property type="entry name" value="NagB/RpiA_transferase-like"/>
</dbReference>
<accession>B4NU97</accession>
<dbReference type="OMA" id="MAVCDEA"/>
<dbReference type="PhylomeDB" id="B4NU97"/>
<name>B4NU97_DROSI</name>
<proteinExistence type="predicted"/>
<dbReference type="InterPro" id="IPR006148">
    <property type="entry name" value="Glc/Gal-6P_isomerase"/>
</dbReference>
<dbReference type="Pfam" id="PF01182">
    <property type="entry name" value="Glucosamine_iso"/>
    <property type="match status" value="1"/>
</dbReference>
<protein>
    <submittedName>
        <fullName evidence="2">GD24783</fullName>
    </submittedName>
</protein>
<organism evidence="2 3">
    <name type="scientific">Drosophila simulans</name>
    <name type="common">Fruit fly</name>
    <dbReference type="NCBI Taxonomy" id="7240"/>
    <lineage>
        <taxon>Eukaryota</taxon>
        <taxon>Metazoa</taxon>
        <taxon>Ecdysozoa</taxon>
        <taxon>Arthropoda</taxon>
        <taxon>Hexapoda</taxon>
        <taxon>Insecta</taxon>
        <taxon>Pterygota</taxon>
        <taxon>Neoptera</taxon>
        <taxon>Endopterygota</taxon>
        <taxon>Diptera</taxon>
        <taxon>Brachycera</taxon>
        <taxon>Muscomorpha</taxon>
        <taxon>Ephydroidea</taxon>
        <taxon>Drosophilidae</taxon>
        <taxon>Drosophila</taxon>
        <taxon>Sophophora</taxon>
    </lineage>
</organism>
<evidence type="ECO:0000259" key="1">
    <source>
        <dbReference type="Pfam" id="PF01182"/>
    </source>
</evidence>
<dbReference type="GO" id="GO:0005975">
    <property type="term" value="P:carbohydrate metabolic process"/>
    <property type="evidence" value="ECO:0007669"/>
    <property type="project" value="InterPro"/>
</dbReference>
<sequence length="153" mass="16976">MVGNITQIPVYREFHHMYVEASSRDVAWAEDNGERVMNQVNRLDKVLDGKVPDGHTCSLFPEQPTTLQETKRLVIPIRNSPKPPPERITFTLPLINKARNVAFVVTGAAKASVVKSVFVDLDKKFPAAWVNPTKGQLTLIVDAGAGKEIETLK</sequence>
<dbReference type="GO" id="GO:0017057">
    <property type="term" value="F:6-phosphogluconolactonase activity"/>
    <property type="evidence" value="ECO:0007669"/>
    <property type="project" value="EnsemblMetazoa"/>
</dbReference>
<dbReference type="STRING" id="7240.B4NU97"/>
<dbReference type="EMBL" id="CH983788">
    <property type="protein sequence ID" value="EDX16544.1"/>
    <property type="molecule type" value="Genomic_DNA"/>
</dbReference>
<feature type="domain" description="Glucosamine/galactosamine-6-phosphate isomerase" evidence="1">
    <location>
        <begin position="12"/>
        <end position="138"/>
    </location>
</feature>
<dbReference type="Gene3D" id="3.40.50.1360">
    <property type="match status" value="1"/>
</dbReference>